<dbReference type="InterPro" id="IPR003646">
    <property type="entry name" value="SH3-like_bac-type"/>
</dbReference>
<feature type="domain" description="SH3b" evidence="3">
    <location>
        <begin position="52"/>
        <end position="123"/>
    </location>
</feature>
<dbReference type="PATRIC" id="fig|679200.3.peg.2274"/>
<protein>
    <recommendedName>
        <fullName evidence="3">SH3b domain-containing protein</fullName>
    </recommendedName>
</protein>
<dbReference type="HOGENOM" id="CLU_021092_0_0_9"/>
<feature type="compositionally biased region" description="Low complexity" evidence="1">
    <location>
        <begin position="331"/>
        <end position="340"/>
    </location>
</feature>
<dbReference type="eggNOG" id="COG3103">
    <property type="taxonomic scope" value="Bacteria"/>
</dbReference>
<dbReference type="AlphaFoldDB" id="G5GKR8"/>
<dbReference type="STRING" id="679200.HMPREF9333_02162"/>
<dbReference type="Proteomes" id="UP000003011">
    <property type="component" value="Unassembled WGS sequence"/>
</dbReference>
<feature type="compositionally biased region" description="Polar residues" evidence="1">
    <location>
        <begin position="756"/>
        <end position="779"/>
    </location>
</feature>
<feature type="compositionally biased region" description="Polar residues" evidence="1">
    <location>
        <begin position="416"/>
        <end position="433"/>
    </location>
</feature>
<dbReference type="Gene3D" id="2.30.30.40">
    <property type="entry name" value="SH3 Domains"/>
    <property type="match status" value="1"/>
</dbReference>
<feature type="compositionally biased region" description="Low complexity" evidence="1">
    <location>
        <begin position="285"/>
        <end position="294"/>
    </location>
</feature>
<accession>G5GKR8</accession>
<dbReference type="PROSITE" id="PS51781">
    <property type="entry name" value="SH3B"/>
    <property type="match status" value="1"/>
</dbReference>
<feature type="region of interest" description="Disordered" evidence="1">
    <location>
        <begin position="408"/>
        <end position="470"/>
    </location>
</feature>
<evidence type="ECO:0000256" key="1">
    <source>
        <dbReference type="SAM" id="MobiDB-lite"/>
    </source>
</evidence>
<feature type="compositionally biased region" description="Polar residues" evidence="1">
    <location>
        <begin position="342"/>
        <end position="385"/>
    </location>
</feature>
<keyword evidence="2" id="KW-0812">Transmembrane</keyword>
<dbReference type="EMBL" id="ACZL01000045">
    <property type="protein sequence ID" value="EHI54702.1"/>
    <property type="molecule type" value="Genomic_DNA"/>
</dbReference>
<dbReference type="eggNOG" id="COG4193">
    <property type="taxonomic scope" value="Bacteria"/>
</dbReference>
<dbReference type="InterPro" id="IPR025883">
    <property type="entry name" value="Cadherin-like_domain"/>
</dbReference>
<gene>
    <name evidence="4" type="ORF">HMPREF9333_02162</name>
</gene>
<evidence type="ECO:0000259" key="3">
    <source>
        <dbReference type="PROSITE" id="PS51781"/>
    </source>
</evidence>
<dbReference type="SMART" id="SM00287">
    <property type="entry name" value="SH3b"/>
    <property type="match status" value="1"/>
</dbReference>
<proteinExistence type="predicted"/>
<dbReference type="Pfam" id="PF12733">
    <property type="entry name" value="Cadherin-like"/>
    <property type="match status" value="1"/>
</dbReference>
<dbReference type="OrthoDB" id="9816557at2"/>
<dbReference type="Pfam" id="PF08239">
    <property type="entry name" value="SH3_3"/>
    <property type="match status" value="1"/>
</dbReference>
<feature type="compositionally biased region" description="Basic and acidic residues" evidence="1">
    <location>
        <begin position="453"/>
        <end position="464"/>
    </location>
</feature>
<sequence>MNNKKFKNKKNTKVKNKFILNRAASYVLASAMVIVSQPFIPSDLVKIYAYAEKSAIVNASSLNIRSEASSSSSKVASLRAGTEVIITDETTGSDGSKWYKVRFGEGAEAKTGYALSTYINTTSSSASYTRSEDFEKALDAQGFPEDYKEALRKLHAQYPNWVFKAQKVDIDWQTAVENESVVGRNLVSKNSVSSWKSTAEGAYNWSNSTWPGFDSSAWVAASGDIIRYYMDPRNFLDPVNVFQFLNQGYNENKYDVEGIEAMVRGTYLESRASNSQVLNAKRDISSSASSGSQSPAVNTEKEKKDSNVSLTAPVAQQPEKKETPKADKSVQSESSFSGVSLTPPTASASGNTDEPQNGSGSEKTEETQNASTDANDPVSEKSSSIKLEAPAKDAALQEKLGYGPISGSLAAGDTAGPSNGEKTSFSEINSQNGPGIWLDSENGNNARSSGIDKNAKSSDNKTNEDTNYTPIEGNKTYVDIILEAAVVSGVNPYVLTSMLIQEQGREGKSGLISGNTEPYKGIYNYFNVQAYEAAGMSPTQRGLWWASQSGSYSRPWNSRDKAIIGGAIFYGDNYVKANQDTFYLKKFNVLGTNLYKHQYMTNIEGGADEGARLSQAYSDSLKNGELVFSIPVYKNMPSERAKLPNGDGSPNNKLSSLSVEGYSLTPSFSKDIEKYDIIVSQSITSINIGAQAVDAKASISGTGTVDLSGGNNSFNIEVKAENGTVRNYVINVVRQGGGQASKSTGTQENSPKKGSNDTSLTAPNSNNSTGDTKSKNSASVGEGVAPSDSKGISTDRPKLVSPGGDGN</sequence>
<feature type="compositionally biased region" description="Basic and acidic residues" evidence="1">
    <location>
        <begin position="318"/>
        <end position="330"/>
    </location>
</feature>
<feature type="compositionally biased region" description="Polar residues" evidence="1">
    <location>
        <begin position="740"/>
        <end position="749"/>
    </location>
</feature>
<feature type="region of interest" description="Disordered" evidence="1">
    <location>
        <begin position="279"/>
        <end position="385"/>
    </location>
</feature>
<evidence type="ECO:0000256" key="2">
    <source>
        <dbReference type="SAM" id="Phobius"/>
    </source>
</evidence>
<name>G5GKR8_9FIRM</name>
<dbReference type="RefSeq" id="WP_005542148.1">
    <property type="nucleotide sequence ID" value="NZ_JH378841.1"/>
</dbReference>
<comment type="caution">
    <text evidence="4">The sequence shown here is derived from an EMBL/GenBank/DDBJ whole genome shotgun (WGS) entry which is preliminary data.</text>
</comment>
<feature type="region of interest" description="Disordered" evidence="1">
    <location>
        <begin position="736"/>
        <end position="807"/>
    </location>
</feature>
<feature type="transmembrane region" description="Helical" evidence="2">
    <location>
        <begin position="20"/>
        <end position="40"/>
    </location>
</feature>
<evidence type="ECO:0000313" key="5">
    <source>
        <dbReference type="Proteomes" id="UP000003011"/>
    </source>
</evidence>
<organism evidence="4 5">
    <name type="scientific">Johnsonella ignava ATCC 51276</name>
    <dbReference type="NCBI Taxonomy" id="679200"/>
    <lineage>
        <taxon>Bacteria</taxon>
        <taxon>Bacillati</taxon>
        <taxon>Bacillota</taxon>
        <taxon>Clostridia</taxon>
        <taxon>Lachnospirales</taxon>
        <taxon>Lachnospiraceae</taxon>
        <taxon>Johnsonella</taxon>
    </lineage>
</organism>
<keyword evidence="5" id="KW-1185">Reference proteome</keyword>
<keyword evidence="2" id="KW-1133">Transmembrane helix</keyword>
<keyword evidence="2" id="KW-0472">Membrane</keyword>
<evidence type="ECO:0000313" key="4">
    <source>
        <dbReference type="EMBL" id="EHI54702.1"/>
    </source>
</evidence>
<reference evidence="4 5" key="1">
    <citation type="submission" date="2011-08" db="EMBL/GenBank/DDBJ databases">
        <title>The Genome Sequence of Johnsonella ignava ATCC 51276.</title>
        <authorList>
            <consortium name="The Broad Institute Genome Sequencing Platform"/>
            <person name="Earl A."/>
            <person name="Ward D."/>
            <person name="Feldgarden M."/>
            <person name="Gevers D."/>
            <person name="Izard J."/>
            <person name="Blanton J.M."/>
            <person name="Baranova O.V."/>
            <person name="Dewhirst F.E."/>
            <person name="Young S.K."/>
            <person name="Zeng Q."/>
            <person name="Gargeya S."/>
            <person name="Fitzgerald M."/>
            <person name="Haas B."/>
            <person name="Abouelleil A."/>
            <person name="Alvarado L."/>
            <person name="Arachchi H.M."/>
            <person name="Berlin A."/>
            <person name="Brown A."/>
            <person name="Chapman S.B."/>
            <person name="Chen Z."/>
            <person name="Dunbar C."/>
            <person name="Freedman E."/>
            <person name="Gearin G."/>
            <person name="Gellesch M."/>
            <person name="Goldberg J."/>
            <person name="Griggs A."/>
            <person name="Gujja S."/>
            <person name="Heiman D."/>
            <person name="Howarth C."/>
            <person name="Larson L."/>
            <person name="Lui A."/>
            <person name="MacDonald P.J.P."/>
            <person name="Montmayeur A."/>
            <person name="Murphy C."/>
            <person name="Neiman D."/>
            <person name="Pearson M."/>
            <person name="Priest M."/>
            <person name="Roberts A."/>
            <person name="Saif S."/>
            <person name="Shea T."/>
            <person name="Shenoy N."/>
            <person name="Sisk P."/>
            <person name="Stolte C."/>
            <person name="Sykes S."/>
            <person name="Wortman J."/>
            <person name="Nusbaum C."/>
            <person name="Birren B."/>
        </authorList>
    </citation>
    <scope>NUCLEOTIDE SEQUENCE [LARGE SCALE GENOMIC DNA]</scope>
    <source>
        <strain evidence="4 5">ATCC 51276</strain>
    </source>
</reference>